<organism evidence="1 2">
    <name type="scientific">Desulfobaculum bizertense DSM 18034</name>
    <dbReference type="NCBI Taxonomy" id="1121442"/>
    <lineage>
        <taxon>Bacteria</taxon>
        <taxon>Pseudomonadati</taxon>
        <taxon>Thermodesulfobacteriota</taxon>
        <taxon>Desulfovibrionia</taxon>
        <taxon>Desulfovibrionales</taxon>
        <taxon>Desulfovibrionaceae</taxon>
        <taxon>Desulfobaculum</taxon>
    </lineage>
</organism>
<protein>
    <submittedName>
        <fullName evidence="1">Uncharacterized protein</fullName>
    </submittedName>
</protein>
<dbReference type="OrthoDB" id="5465281at2"/>
<keyword evidence="2" id="KW-1185">Reference proteome</keyword>
<accession>A0A1T4W866</accession>
<dbReference type="Proteomes" id="UP000189733">
    <property type="component" value="Unassembled WGS sequence"/>
</dbReference>
<proteinExistence type="predicted"/>
<sequence length="64" mass="7472">MKIAVEITVFDQVITKVVDYPGRPTTHAEVIQWLMGQTDFKWADYEHAPLEDKMMFHYTDGPTQ</sequence>
<name>A0A1T4W866_9BACT</name>
<dbReference type="RefSeq" id="WP_078685149.1">
    <property type="nucleotide sequence ID" value="NZ_FUYA01000005.1"/>
</dbReference>
<dbReference type="EMBL" id="FUYA01000005">
    <property type="protein sequence ID" value="SKA73514.1"/>
    <property type="molecule type" value="Genomic_DNA"/>
</dbReference>
<gene>
    <name evidence="1" type="ORF">SAMN02745702_01872</name>
</gene>
<reference evidence="1 2" key="1">
    <citation type="submission" date="2017-02" db="EMBL/GenBank/DDBJ databases">
        <authorList>
            <person name="Peterson S.W."/>
        </authorList>
    </citation>
    <scope>NUCLEOTIDE SEQUENCE [LARGE SCALE GENOMIC DNA]</scope>
    <source>
        <strain evidence="1 2">DSM 18034</strain>
    </source>
</reference>
<dbReference type="AlphaFoldDB" id="A0A1T4W866"/>
<evidence type="ECO:0000313" key="2">
    <source>
        <dbReference type="Proteomes" id="UP000189733"/>
    </source>
</evidence>
<evidence type="ECO:0000313" key="1">
    <source>
        <dbReference type="EMBL" id="SKA73514.1"/>
    </source>
</evidence>